<proteinExistence type="inferred from homology"/>
<dbReference type="InterPro" id="IPR005119">
    <property type="entry name" value="LysR_subst-bd"/>
</dbReference>
<keyword evidence="9" id="KW-1185">Reference proteome</keyword>
<dbReference type="PROSITE" id="PS50931">
    <property type="entry name" value="HTH_LYSR"/>
    <property type="match status" value="1"/>
</dbReference>
<dbReference type="Pfam" id="PF03466">
    <property type="entry name" value="LysR_substrate"/>
    <property type="match status" value="1"/>
</dbReference>
<reference evidence="6" key="1">
    <citation type="submission" date="2020-03" db="EMBL/GenBank/DDBJ databases">
        <title>Five strains of Vibrio campbellii isolated from Mariana Trench.</title>
        <authorList>
            <person name="Liang J."/>
            <person name="Zhang X.-H."/>
        </authorList>
    </citation>
    <scope>NUCLEOTIDE SEQUENCE</scope>
    <source>
        <strain evidence="7">LJC013</strain>
        <strain evidence="6">LJC014</strain>
    </source>
</reference>
<keyword evidence="3" id="KW-0238">DNA-binding</keyword>
<dbReference type="InterPro" id="IPR036388">
    <property type="entry name" value="WH-like_DNA-bd_sf"/>
</dbReference>
<evidence type="ECO:0000256" key="2">
    <source>
        <dbReference type="ARBA" id="ARBA00023015"/>
    </source>
</evidence>
<keyword evidence="4" id="KW-0804">Transcription</keyword>
<dbReference type="InterPro" id="IPR000847">
    <property type="entry name" value="LysR_HTH_N"/>
</dbReference>
<dbReference type="Proteomes" id="UP001059912">
    <property type="component" value="Chromosome 2"/>
</dbReference>
<accession>A0AAE9SP41</accession>
<feature type="domain" description="HTH lysR-type" evidence="5">
    <location>
        <begin position="17"/>
        <end position="62"/>
    </location>
</feature>
<evidence type="ECO:0000313" key="7">
    <source>
        <dbReference type="EMBL" id="UTZ33778.1"/>
    </source>
</evidence>
<dbReference type="SUPFAM" id="SSF53850">
    <property type="entry name" value="Periplasmic binding protein-like II"/>
    <property type="match status" value="1"/>
</dbReference>
<dbReference type="Pfam" id="PF00126">
    <property type="entry name" value="HTH_1"/>
    <property type="match status" value="1"/>
</dbReference>
<dbReference type="Gene3D" id="3.40.190.10">
    <property type="entry name" value="Periplasmic binding protein-like II"/>
    <property type="match status" value="2"/>
</dbReference>
<evidence type="ECO:0000256" key="4">
    <source>
        <dbReference type="ARBA" id="ARBA00023163"/>
    </source>
</evidence>
<dbReference type="GO" id="GO:0003677">
    <property type="term" value="F:DNA binding"/>
    <property type="evidence" value="ECO:0007669"/>
    <property type="project" value="UniProtKB-KW"/>
</dbReference>
<sequence length="296" mass="34070">MTINLDMQNVLVLKRMYELRNVRLVAESLGKTSGAISKNLTKMKAQLDDPLFIQTKNGFEPTSFVEANMLHFEQILTSLDAIQPQEFSPDLYTGEIIVFSNTLFWDRYGDKLYLKLLEHAKNASYKFLRWGADTKNRIIDGENAVAIHYFDEDLPQSIAQQELGKGKAVFFVREGHPAQDFQSLESYPFVLFKTPGWNDHKYPLLDRLKNIGFDVQPKIEVEHPAMIHNIIMKTDHFGITMSGHVPECCRSIDLPNGLELGVSFVMSCRRSQQYSPKTKWLFNVIQSIINQYSRQD</sequence>
<dbReference type="InterPro" id="IPR036390">
    <property type="entry name" value="WH_DNA-bd_sf"/>
</dbReference>
<evidence type="ECO:0000313" key="9">
    <source>
        <dbReference type="Proteomes" id="UP001059912"/>
    </source>
</evidence>
<dbReference type="EMBL" id="CP050468">
    <property type="protein sequence ID" value="UTZ28358.1"/>
    <property type="molecule type" value="Genomic_DNA"/>
</dbReference>
<evidence type="ECO:0000313" key="6">
    <source>
        <dbReference type="EMBL" id="UTZ28358.1"/>
    </source>
</evidence>
<dbReference type="EMBL" id="CP050471">
    <property type="protein sequence ID" value="UTZ33778.1"/>
    <property type="molecule type" value="Genomic_DNA"/>
</dbReference>
<evidence type="ECO:0000259" key="5">
    <source>
        <dbReference type="PROSITE" id="PS50931"/>
    </source>
</evidence>
<dbReference type="Gene3D" id="1.10.10.10">
    <property type="entry name" value="Winged helix-like DNA-binding domain superfamily/Winged helix DNA-binding domain"/>
    <property type="match status" value="1"/>
</dbReference>
<protein>
    <submittedName>
        <fullName evidence="6">LysR family transcriptional regulator</fullName>
    </submittedName>
</protein>
<evidence type="ECO:0000313" key="8">
    <source>
        <dbReference type="Proteomes" id="UP001058687"/>
    </source>
</evidence>
<dbReference type="Proteomes" id="UP001058687">
    <property type="component" value="Chromosome 2"/>
</dbReference>
<comment type="similarity">
    <text evidence="1">Belongs to the LysR transcriptional regulatory family.</text>
</comment>
<dbReference type="GO" id="GO:0003700">
    <property type="term" value="F:DNA-binding transcription factor activity"/>
    <property type="evidence" value="ECO:0007669"/>
    <property type="project" value="InterPro"/>
</dbReference>
<evidence type="ECO:0000256" key="1">
    <source>
        <dbReference type="ARBA" id="ARBA00009437"/>
    </source>
</evidence>
<dbReference type="SUPFAM" id="SSF46785">
    <property type="entry name" value="Winged helix' DNA-binding domain"/>
    <property type="match status" value="1"/>
</dbReference>
<keyword evidence="2" id="KW-0805">Transcription regulation</keyword>
<dbReference type="AlphaFoldDB" id="A0AAE9SP41"/>
<dbReference type="PANTHER" id="PTHR30118:SF11">
    <property type="entry name" value="HTH-TYPE TRANSCRIPTIONAL REGULATOR YIDZ"/>
    <property type="match status" value="1"/>
</dbReference>
<dbReference type="RefSeq" id="WP_255904598.1">
    <property type="nucleotide sequence ID" value="NZ_CP050465.1"/>
</dbReference>
<evidence type="ECO:0000256" key="3">
    <source>
        <dbReference type="ARBA" id="ARBA00023125"/>
    </source>
</evidence>
<dbReference type="PANTHER" id="PTHR30118">
    <property type="entry name" value="HTH-TYPE TRANSCRIPTIONAL REGULATOR LEUO-RELATED"/>
    <property type="match status" value="1"/>
</dbReference>
<gene>
    <name evidence="6" type="ORF">HB761_16785</name>
    <name evidence="7" type="ORF">HB762_21190</name>
</gene>
<organism evidence="6 8">
    <name type="scientific">Vibrio campbellii</name>
    <dbReference type="NCBI Taxonomy" id="680"/>
    <lineage>
        <taxon>Bacteria</taxon>
        <taxon>Pseudomonadati</taxon>
        <taxon>Pseudomonadota</taxon>
        <taxon>Gammaproteobacteria</taxon>
        <taxon>Vibrionales</taxon>
        <taxon>Vibrionaceae</taxon>
        <taxon>Vibrio</taxon>
    </lineage>
</organism>
<name>A0AAE9SP41_9VIBR</name>
<dbReference type="InterPro" id="IPR050389">
    <property type="entry name" value="LysR-type_TF"/>
</dbReference>